<dbReference type="SUPFAM" id="SSF109854">
    <property type="entry name" value="DinB/YfiT-like putative metalloenzymes"/>
    <property type="match status" value="1"/>
</dbReference>
<name>A0A2U2J7R8_9FLAO</name>
<comment type="caution">
    <text evidence="1">The sequence shown here is derived from an EMBL/GenBank/DDBJ whole genome shotgun (WGS) entry which is preliminary data.</text>
</comment>
<dbReference type="InterPro" id="IPR011466">
    <property type="entry name" value="DUF1572"/>
</dbReference>
<dbReference type="Pfam" id="PF07609">
    <property type="entry name" value="DUF1572"/>
    <property type="match status" value="1"/>
</dbReference>
<dbReference type="Gene3D" id="1.20.120.450">
    <property type="entry name" value="dinb family like domain"/>
    <property type="match status" value="1"/>
</dbReference>
<organism evidence="1 2">
    <name type="scientific">Polaribacter aquimarinus</name>
    <dbReference type="NCBI Taxonomy" id="2100726"/>
    <lineage>
        <taxon>Bacteria</taxon>
        <taxon>Pseudomonadati</taxon>
        <taxon>Bacteroidota</taxon>
        <taxon>Flavobacteriia</taxon>
        <taxon>Flavobacteriales</taxon>
        <taxon>Flavobacteriaceae</taxon>
    </lineage>
</organism>
<proteinExistence type="predicted"/>
<evidence type="ECO:0000313" key="2">
    <source>
        <dbReference type="Proteomes" id="UP000245670"/>
    </source>
</evidence>
<accession>A0A2U2J7R8</accession>
<reference evidence="1 2" key="1">
    <citation type="submission" date="2018-05" db="EMBL/GenBank/DDBJ databases">
        <title>Polaribacter aquimarinus sp. nov., isolated from sediment in a sediment of sea.</title>
        <authorList>
            <person name="Lu D."/>
        </authorList>
    </citation>
    <scope>NUCLEOTIDE SEQUENCE [LARGE SCALE GENOMIC DNA]</scope>
    <source>
        <strain evidence="1 2">ZY113</strain>
    </source>
</reference>
<evidence type="ECO:0008006" key="3">
    <source>
        <dbReference type="Google" id="ProtNLM"/>
    </source>
</evidence>
<dbReference type="Proteomes" id="UP000245670">
    <property type="component" value="Unassembled WGS sequence"/>
</dbReference>
<sequence>MEINYLMNVKTQFKYYKSVGEKTFKQLEEKELFWRFNEASNSVAIIVNHLYGNMNSRWTNFLTSDGEKEWRNRDLEFESVIKNKEELLEKWNDGWQCFFEALNSINEENFNTTIYIRNQEHTIIEAINRQLAHYSYHIGQIVQIGKMIKGRGWKSLTIPKGKSMEFNAKKFSKGKHDGDFSDDL</sequence>
<dbReference type="InterPro" id="IPR034660">
    <property type="entry name" value="DinB/YfiT-like"/>
</dbReference>
<dbReference type="EMBL" id="QFFG01000006">
    <property type="protein sequence ID" value="PWG04342.1"/>
    <property type="molecule type" value="Genomic_DNA"/>
</dbReference>
<dbReference type="AlphaFoldDB" id="A0A2U2J7R8"/>
<gene>
    <name evidence="1" type="ORF">DIS07_13115</name>
</gene>
<dbReference type="OrthoDB" id="68731at2"/>
<protein>
    <recommendedName>
        <fullName evidence="3">DUF1572 domain-containing protein</fullName>
    </recommendedName>
</protein>
<evidence type="ECO:0000313" key="1">
    <source>
        <dbReference type="EMBL" id="PWG04342.1"/>
    </source>
</evidence>
<keyword evidence="2" id="KW-1185">Reference proteome</keyword>